<keyword evidence="2" id="KW-1185">Reference proteome</keyword>
<protein>
    <submittedName>
        <fullName evidence="1">Uncharacterized protein</fullName>
    </submittedName>
</protein>
<comment type="caution">
    <text evidence="1">The sequence shown here is derived from an EMBL/GenBank/DDBJ whole genome shotgun (WGS) entry which is preliminary data.</text>
</comment>
<dbReference type="Proteomes" id="UP000886501">
    <property type="component" value="Unassembled WGS sequence"/>
</dbReference>
<name>A0ACB6Z7V9_THEGA</name>
<evidence type="ECO:0000313" key="1">
    <source>
        <dbReference type="EMBL" id="KAF9645701.1"/>
    </source>
</evidence>
<sequence>MPLPLELIDEIIRYLVHDTKSLRSCSLVAKSWIHLCRKWLFKDVTITSGTQQQWLDRISPTNVEILCNVRSFTCSYDPSVWRGITPHRIDSLYHYFSAFSHLEALRLFYVFLGPDVPRQIGLYSAFLPTLTSLSIHRASVTSSALIALINYFPGLINLDLCSIGHKPDLLPVPRLSRPLRGRLFIDHCSHIDRALFEELTIPPPQLDKLSLRSVIIPTFYDYIIGTRGGSVKHLQLLGEIRWHRGMSLKA</sequence>
<organism evidence="1 2">
    <name type="scientific">Thelephora ganbajun</name>
    <name type="common">Ganba fungus</name>
    <dbReference type="NCBI Taxonomy" id="370292"/>
    <lineage>
        <taxon>Eukaryota</taxon>
        <taxon>Fungi</taxon>
        <taxon>Dikarya</taxon>
        <taxon>Basidiomycota</taxon>
        <taxon>Agaricomycotina</taxon>
        <taxon>Agaricomycetes</taxon>
        <taxon>Thelephorales</taxon>
        <taxon>Thelephoraceae</taxon>
        <taxon>Thelephora</taxon>
    </lineage>
</organism>
<accession>A0ACB6Z7V9</accession>
<dbReference type="EMBL" id="MU118081">
    <property type="protein sequence ID" value="KAF9645701.1"/>
    <property type="molecule type" value="Genomic_DNA"/>
</dbReference>
<gene>
    <name evidence="1" type="ORF">BDM02DRAFT_471983</name>
</gene>
<proteinExistence type="predicted"/>
<reference evidence="1" key="2">
    <citation type="journal article" date="2020" name="Nat. Commun.">
        <title>Large-scale genome sequencing of mycorrhizal fungi provides insights into the early evolution of symbiotic traits.</title>
        <authorList>
            <person name="Miyauchi S."/>
            <person name="Kiss E."/>
            <person name="Kuo A."/>
            <person name="Drula E."/>
            <person name="Kohler A."/>
            <person name="Sanchez-Garcia M."/>
            <person name="Morin E."/>
            <person name="Andreopoulos B."/>
            <person name="Barry K.W."/>
            <person name="Bonito G."/>
            <person name="Buee M."/>
            <person name="Carver A."/>
            <person name="Chen C."/>
            <person name="Cichocki N."/>
            <person name="Clum A."/>
            <person name="Culley D."/>
            <person name="Crous P.W."/>
            <person name="Fauchery L."/>
            <person name="Girlanda M."/>
            <person name="Hayes R.D."/>
            <person name="Keri Z."/>
            <person name="LaButti K."/>
            <person name="Lipzen A."/>
            <person name="Lombard V."/>
            <person name="Magnuson J."/>
            <person name="Maillard F."/>
            <person name="Murat C."/>
            <person name="Nolan M."/>
            <person name="Ohm R.A."/>
            <person name="Pangilinan J."/>
            <person name="Pereira M.F."/>
            <person name="Perotto S."/>
            <person name="Peter M."/>
            <person name="Pfister S."/>
            <person name="Riley R."/>
            <person name="Sitrit Y."/>
            <person name="Stielow J.B."/>
            <person name="Szollosi G."/>
            <person name="Zifcakova L."/>
            <person name="Stursova M."/>
            <person name="Spatafora J.W."/>
            <person name="Tedersoo L."/>
            <person name="Vaario L.M."/>
            <person name="Yamada A."/>
            <person name="Yan M."/>
            <person name="Wang P."/>
            <person name="Xu J."/>
            <person name="Bruns T."/>
            <person name="Baldrian P."/>
            <person name="Vilgalys R."/>
            <person name="Dunand C."/>
            <person name="Henrissat B."/>
            <person name="Grigoriev I.V."/>
            <person name="Hibbett D."/>
            <person name="Nagy L.G."/>
            <person name="Martin F.M."/>
        </authorList>
    </citation>
    <scope>NUCLEOTIDE SEQUENCE</scope>
    <source>
        <strain evidence="1">P2</strain>
    </source>
</reference>
<reference evidence="1" key="1">
    <citation type="submission" date="2019-10" db="EMBL/GenBank/DDBJ databases">
        <authorList>
            <consortium name="DOE Joint Genome Institute"/>
            <person name="Kuo A."/>
            <person name="Miyauchi S."/>
            <person name="Kiss E."/>
            <person name="Drula E."/>
            <person name="Kohler A."/>
            <person name="Sanchez-Garcia M."/>
            <person name="Andreopoulos B."/>
            <person name="Barry K.W."/>
            <person name="Bonito G."/>
            <person name="Buee M."/>
            <person name="Carver A."/>
            <person name="Chen C."/>
            <person name="Cichocki N."/>
            <person name="Clum A."/>
            <person name="Culley D."/>
            <person name="Crous P.W."/>
            <person name="Fauchery L."/>
            <person name="Girlanda M."/>
            <person name="Hayes R."/>
            <person name="Keri Z."/>
            <person name="Labutti K."/>
            <person name="Lipzen A."/>
            <person name="Lombard V."/>
            <person name="Magnuson J."/>
            <person name="Maillard F."/>
            <person name="Morin E."/>
            <person name="Murat C."/>
            <person name="Nolan M."/>
            <person name="Ohm R."/>
            <person name="Pangilinan J."/>
            <person name="Pereira M."/>
            <person name="Perotto S."/>
            <person name="Peter M."/>
            <person name="Riley R."/>
            <person name="Sitrit Y."/>
            <person name="Stielow B."/>
            <person name="Szollosi G."/>
            <person name="Zifcakova L."/>
            <person name="Stursova M."/>
            <person name="Spatafora J.W."/>
            <person name="Tedersoo L."/>
            <person name="Vaario L.-M."/>
            <person name="Yamada A."/>
            <person name="Yan M."/>
            <person name="Wang P."/>
            <person name="Xu J."/>
            <person name="Bruns T."/>
            <person name="Baldrian P."/>
            <person name="Vilgalys R."/>
            <person name="Henrissat B."/>
            <person name="Grigoriev I.V."/>
            <person name="Hibbett D."/>
            <person name="Nagy L.G."/>
            <person name="Martin F.M."/>
        </authorList>
    </citation>
    <scope>NUCLEOTIDE SEQUENCE</scope>
    <source>
        <strain evidence="1">P2</strain>
    </source>
</reference>
<evidence type="ECO:0000313" key="2">
    <source>
        <dbReference type="Proteomes" id="UP000886501"/>
    </source>
</evidence>